<dbReference type="AlphaFoldDB" id="A0A089L677"/>
<dbReference type="HOGENOM" id="CLU_2424116_0_0_9"/>
<dbReference type="OrthoDB" id="2659516at2"/>
<protein>
    <recommendedName>
        <fullName evidence="3">Carrier domain-containing protein</fullName>
    </recommendedName>
</protein>
<gene>
    <name evidence="4" type="ORF">PBOR_08450</name>
</gene>
<sequence length="91" mass="10555">MRKEVDQKIRTILSEMTNQDLDLLGEDFVLTRDLGFDSIRFIALIVNIENVFLINFDDKYLSIDKIDQYSLLLAYVCLMVSELKTNDSQSS</sequence>
<keyword evidence="2" id="KW-0597">Phosphoprotein</keyword>
<name>A0A089L677_PAEBO</name>
<dbReference type="InterPro" id="IPR009081">
    <property type="entry name" value="PP-bd_ACP"/>
</dbReference>
<evidence type="ECO:0000313" key="5">
    <source>
        <dbReference type="Proteomes" id="UP000029518"/>
    </source>
</evidence>
<dbReference type="InterPro" id="IPR036736">
    <property type="entry name" value="ACP-like_sf"/>
</dbReference>
<dbReference type="Pfam" id="PF00550">
    <property type="entry name" value="PP-binding"/>
    <property type="match status" value="1"/>
</dbReference>
<evidence type="ECO:0000256" key="1">
    <source>
        <dbReference type="ARBA" id="ARBA00022450"/>
    </source>
</evidence>
<dbReference type="KEGG" id="pbd:PBOR_08450"/>
<keyword evidence="1" id="KW-0596">Phosphopantetheine</keyword>
<accession>A0A089L677</accession>
<dbReference type="EMBL" id="CP009285">
    <property type="protein sequence ID" value="AIQ56956.1"/>
    <property type="molecule type" value="Genomic_DNA"/>
</dbReference>
<keyword evidence="5" id="KW-1185">Reference proteome</keyword>
<reference evidence="4" key="1">
    <citation type="submission" date="2014-08" db="EMBL/GenBank/DDBJ databases">
        <title>Comparative genomics of the Paenibacillus odorifer group.</title>
        <authorList>
            <person name="den Bakker H.C."/>
            <person name="Tsai Y.-C.Y.-C."/>
            <person name="Martin N."/>
            <person name="Korlach J."/>
            <person name="Wiedmann M."/>
        </authorList>
    </citation>
    <scope>NUCLEOTIDE SEQUENCE [LARGE SCALE GENOMIC DNA]</scope>
    <source>
        <strain evidence="4">DSM 13188</strain>
    </source>
</reference>
<dbReference type="SUPFAM" id="SSF47336">
    <property type="entry name" value="ACP-like"/>
    <property type="match status" value="1"/>
</dbReference>
<proteinExistence type="predicted"/>
<evidence type="ECO:0000313" key="4">
    <source>
        <dbReference type="EMBL" id="AIQ56956.1"/>
    </source>
</evidence>
<feature type="domain" description="Carrier" evidence="3">
    <location>
        <begin position="7"/>
        <end position="57"/>
    </location>
</feature>
<dbReference type="PROSITE" id="PS00012">
    <property type="entry name" value="PHOSPHOPANTETHEINE"/>
    <property type="match status" value="1"/>
</dbReference>
<dbReference type="Gene3D" id="1.10.1200.10">
    <property type="entry name" value="ACP-like"/>
    <property type="match status" value="1"/>
</dbReference>
<dbReference type="RefSeq" id="WP_042211219.1">
    <property type="nucleotide sequence ID" value="NZ_CP009285.1"/>
</dbReference>
<evidence type="ECO:0000259" key="3">
    <source>
        <dbReference type="Pfam" id="PF00550"/>
    </source>
</evidence>
<dbReference type="InterPro" id="IPR006162">
    <property type="entry name" value="Ppantetheine_attach_site"/>
</dbReference>
<evidence type="ECO:0000256" key="2">
    <source>
        <dbReference type="ARBA" id="ARBA00022553"/>
    </source>
</evidence>
<dbReference type="Proteomes" id="UP000029518">
    <property type="component" value="Chromosome"/>
</dbReference>
<organism evidence="4 5">
    <name type="scientific">Paenibacillus borealis</name>
    <dbReference type="NCBI Taxonomy" id="160799"/>
    <lineage>
        <taxon>Bacteria</taxon>
        <taxon>Bacillati</taxon>
        <taxon>Bacillota</taxon>
        <taxon>Bacilli</taxon>
        <taxon>Bacillales</taxon>
        <taxon>Paenibacillaceae</taxon>
        <taxon>Paenibacillus</taxon>
    </lineage>
</organism>